<name>A0ABP4N6S9_9MICO</name>
<dbReference type="NCBIfam" id="NF008425">
    <property type="entry name" value="PRK11259.1"/>
    <property type="match status" value="1"/>
</dbReference>
<dbReference type="InterPro" id="IPR045170">
    <property type="entry name" value="MTOX"/>
</dbReference>
<dbReference type="Gene3D" id="3.30.9.10">
    <property type="entry name" value="D-Amino Acid Oxidase, subunit A, domain 2"/>
    <property type="match status" value="1"/>
</dbReference>
<evidence type="ECO:0000256" key="2">
    <source>
        <dbReference type="ARBA" id="ARBA00022630"/>
    </source>
</evidence>
<dbReference type="Pfam" id="PF01266">
    <property type="entry name" value="DAO"/>
    <property type="match status" value="1"/>
</dbReference>
<protein>
    <submittedName>
        <fullName evidence="6">N-methyl-L-tryptophan oxidase</fullName>
    </submittedName>
</protein>
<evidence type="ECO:0000256" key="1">
    <source>
        <dbReference type="ARBA" id="ARBA00001974"/>
    </source>
</evidence>
<dbReference type="EMBL" id="BAAALY010000016">
    <property type="protein sequence ID" value="GAA1555288.1"/>
    <property type="molecule type" value="Genomic_DNA"/>
</dbReference>
<dbReference type="SUPFAM" id="SSF54373">
    <property type="entry name" value="FAD-linked reductases, C-terminal domain"/>
    <property type="match status" value="1"/>
</dbReference>
<dbReference type="SUPFAM" id="SSF51905">
    <property type="entry name" value="FAD/NAD(P)-binding domain"/>
    <property type="match status" value="1"/>
</dbReference>
<evidence type="ECO:0000256" key="4">
    <source>
        <dbReference type="ARBA" id="ARBA00023002"/>
    </source>
</evidence>
<feature type="domain" description="FAD dependent oxidoreductase" evidence="5">
    <location>
        <begin position="8"/>
        <end position="360"/>
    </location>
</feature>
<dbReference type="PANTHER" id="PTHR10961:SF7">
    <property type="entry name" value="FAD DEPENDENT OXIDOREDUCTASE DOMAIN-CONTAINING PROTEIN"/>
    <property type="match status" value="1"/>
</dbReference>
<comment type="caution">
    <text evidence="6">The sequence shown here is derived from an EMBL/GenBank/DDBJ whole genome shotgun (WGS) entry which is preliminary data.</text>
</comment>
<dbReference type="InterPro" id="IPR006076">
    <property type="entry name" value="FAD-dep_OxRdtase"/>
</dbReference>
<evidence type="ECO:0000313" key="6">
    <source>
        <dbReference type="EMBL" id="GAA1555288.1"/>
    </source>
</evidence>
<evidence type="ECO:0000256" key="3">
    <source>
        <dbReference type="ARBA" id="ARBA00022827"/>
    </source>
</evidence>
<keyword evidence="3" id="KW-0274">FAD</keyword>
<reference evidence="7" key="1">
    <citation type="journal article" date="2019" name="Int. J. Syst. Evol. Microbiol.">
        <title>The Global Catalogue of Microorganisms (GCM) 10K type strain sequencing project: providing services to taxonomists for standard genome sequencing and annotation.</title>
        <authorList>
            <consortium name="The Broad Institute Genomics Platform"/>
            <consortium name="The Broad Institute Genome Sequencing Center for Infectious Disease"/>
            <person name="Wu L."/>
            <person name="Ma J."/>
        </authorList>
    </citation>
    <scope>NUCLEOTIDE SEQUENCE [LARGE SCALE GENOMIC DNA]</scope>
    <source>
        <strain evidence="7">JCM 13319</strain>
    </source>
</reference>
<gene>
    <name evidence="6" type="primary">solA</name>
    <name evidence="6" type="ORF">GCM10009691_32010</name>
</gene>
<comment type="cofactor">
    <cofactor evidence="1">
        <name>FAD</name>
        <dbReference type="ChEBI" id="CHEBI:57692"/>
    </cofactor>
</comment>
<dbReference type="Gene3D" id="3.50.50.60">
    <property type="entry name" value="FAD/NAD(P)-binding domain"/>
    <property type="match status" value="1"/>
</dbReference>
<dbReference type="Proteomes" id="UP001501791">
    <property type="component" value="Unassembled WGS sequence"/>
</dbReference>
<sequence length="383" mass="42124">MTTVDKDRVAVVGAGVIGTMTAWQLAKRGFDVTVFDQWNTPNDRGASAGESRIFRTIYKEGPDYVPILKRSYDMWQELQSNQSTSVLQMCGGLMIGQPDLHDVEAVISCAEAADLDHRVLSSHDMAREYPQFRLDDDEVGVFDPVSGVFRPEAAVLTARKEAERLGADFRTYTRILNIRPLSQHVMIDTHDGAQAFDKIVVSTGPWVNELTDFGPDIVAPRRLVAMWFPARDVPLHTPTNMPISIRRHPEGGFSCFPVLDGLGVKILPHHLAWATLDQVEDLPRFVEADVVRSTEHAVARLMPGLDPTPFRVSTWTEGFTKDEAPIVGPSAQDPRIVLAVGMSGQGFKFSPMMGSIVTDMVENGSSTDAIGLMDAQRFEGGGS</sequence>
<dbReference type="InterPro" id="IPR036188">
    <property type="entry name" value="FAD/NAD-bd_sf"/>
</dbReference>
<keyword evidence="2" id="KW-0285">Flavoprotein</keyword>
<accession>A0ABP4N6S9</accession>
<dbReference type="RefSeq" id="WP_346036801.1">
    <property type="nucleotide sequence ID" value="NZ_BAAALY010000016.1"/>
</dbReference>
<keyword evidence="7" id="KW-1185">Reference proteome</keyword>
<evidence type="ECO:0000259" key="5">
    <source>
        <dbReference type="Pfam" id="PF01266"/>
    </source>
</evidence>
<evidence type="ECO:0000313" key="7">
    <source>
        <dbReference type="Proteomes" id="UP001501791"/>
    </source>
</evidence>
<keyword evidence="4" id="KW-0560">Oxidoreductase</keyword>
<dbReference type="PANTHER" id="PTHR10961">
    <property type="entry name" value="PEROXISOMAL SARCOSINE OXIDASE"/>
    <property type="match status" value="1"/>
</dbReference>
<organism evidence="6 7">
    <name type="scientific">Brevibacterium picturae</name>
    <dbReference type="NCBI Taxonomy" id="260553"/>
    <lineage>
        <taxon>Bacteria</taxon>
        <taxon>Bacillati</taxon>
        <taxon>Actinomycetota</taxon>
        <taxon>Actinomycetes</taxon>
        <taxon>Micrococcales</taxon>
        <taxon>Brevibacteriaceae</taxon>
        <taxon>Brevibacterium</taxon>
    </lineage>
</organism>
<proteinExistence type="predicted"/>